<feature type="transmembrane region" description="Helical" evidence="5">
    <location>
        <begin position="535"/>
        <end position="554"/>
    </location>
</feature>
<dbReference type="PANTHER" id="PTHR43077:SF10">
    <property type="entry name" value="TRANSPORT PERMEASE PROTEIN"/>
    <property type="match status" value="1"/>
</dbReference>
<proteinExistence type="predicted"/>
<name>A0A9X3L7N3_9BACI</name>
<dbReference type="EMBL" id="JAMKBI010000003">
    <property type="protein sequence ID" value="MCZ8532677.1"/>
    <property type="molecule type" value="Genomic_DNA"/>
</dbReference>
<dbReference type="Proteomes" id="UP001152172">
    <property type="component" value="Unassembled WGS sequence"/>
</dbReference>
<dbReference type="InterPro" id="IPR051328">
    <property type="entry name" value="T7SS_ABC-Transporter"/>
</dbReference>
<dbReference type="AlphaFoldDB" id="A0A9X3L7N3"/>
<feature type="domain" description="ABC-2 type transporter transmembrane" evidence="6">
    <location>
        <begin position="29"/>
        <end position="154"/>
    </location>
</feature>
<feature type="transmembrane region" description="Helical" evidence="5">
    <location>
        <begin position="20"/>
        <end position="38"/>
    </location>
</feature>
<protein>
    <submittedName>
        <fullName evidence="7">YhgE/Pip domain-containing protein</fullName>
    </submittedName>
</protein>
<reference evidence="7" key="1">
    <citation type="submission" date="2022-05" db="EMBL/GenBank/DDBJ databases">
        <authorList>
            <person name="Colautti A."/>
            <person name="Iacumin L."/>
        </authorList>
    </citation>
    <scope>NUCLEOTIDE SEQUENCE</scope>
    <source>
        <strain evidence="7">DSM 30747</strain>
    </source>
</reference>
<keyword evidence="4 5" id="KW-0472">Membrane</keyword>
<dbReference type="Gene3D" id="3.40.1710.10">
    <property type="entry name" value="abc type-2 transporter like domain"/>
    <property type="match status" value="1"/>
</dbReference>
<dbReference type="GO" id="GO:0016020">
    <property type="term" value="C:membrane"/>
    <property type="evidence" value="ECO:0007669"/>
    <property type="project" value="UniProtKB-SubCell"/>
</dbReference>
<dbReference type="NCBIfam" id="TIGR03061">
    <property type="entry name" value="pip_yhgE_Nterm"/>
    <property type="match status" value="1"/>
</dbReference>
<dbReference type="InterPro" id="IPR017500">
    <property type="entry name" value="Phage_infect_YhgE_N"/>
</dbReference>
<evidence type="ECO:0000313" key="7">
    <source>
        <dbReference type="EMBL" id="MCZ8532677.1"/>
    </source>
</evidence>
<accession>A0A9X3L7N3</accession>
<dbReference type="InterPro" id="IPR013525">
    <property type="entry name" value="ABC2_TM"/>
</dbReference>
<evidence type="ECO:0000256" key="1">
    <source>
        <dbReference type="ARBA" id="ARBA00004141"/>
    </source>
</evidence>
<comment type="subcellular location">
    <subcellularLocation>
        <location evidence="1">Membrane</location>
        <topology evidence="1">Multi-pass membrane protein</topology>
    </subcellularLocation>
</comment>
<sequence length="729" mass="81693">MKNSWVIFKTDIQNISRNWVAAILIGGLVFLPSLYAWLNIYASWDPYAKTDQIPVAIVNEDTGVIVRGEQLNVGNQLVDTLKDNRDMNWSFTSRKSAMEQVEYGDFFAVIIIPNNFSEKLASVVSDNPQKADIEYYVNEKINSIAPKITEKGATVIVQKVSSQFISSVNGVIFDLFNDLGIAIESDLPDIQNFENYVFKMEKELPTIHKLLTGVQNDASSAQKIISQANSMVPRAEQITTEGLSSIEKTIDFLTKAQSRLNELAPVVENDLKKVSEIAQSTNEFIQNVQNVQLDFTELDRVKEDLDNKITSNIQTVDSIGKDLNWLKEVANSSNDSNLEENSVEQQTKIAHAIDRTNELKAFLQEAQINARTIDILVKDKEQQMQKTLNDLQKIAQNTSVQLDAFINEYKNTIEPTVLSEVAKAKKTLANAKEMLASIQSTLPEVTRTLNSTDAHIKEGKTTLDQSLAQYPYISDKVNQLADRIRKVQGETNISEIIQLLRNDPQAERSFFEEPIVLKENKLFPIANYGTGMTPFYTVLAIWVGCLLLISLLATDTNHESSVSERAVYFGRLFTFSAIGLLQSLIVTIGDIVLLGVDVKDSFWFILFGFLISFVFMSIVYTLVSVFGDIGKAFAIIMLVLQIAGAGGTYPVVLLPEFFQAINPALPFTYAVDIMREAVGGIVWQRAIRDASFLLLFSLAFLIFGTFLKEKINRKTKLMLKKSRESGLFH</sequence>
<comment type="caution">
    <text evidence="7">The sequence shown here is derived from an EMBL/GenBank/DDBJ whole genome shotgun (WGS) entry which is preliminary data.</text>
</comment>
<feature type="transmembrane region" description="Helical" evidence="5">
    <location>
        <begin position="602"/>
        <end position="625"/>
    </location>
</feature>
<gene>
    <name evidence="7" type="ORF">M9R61_04855</name>
</gene>
<evidence type="ECO:0000256" key="2">
    <source>
        <dbReference type="ARBA" id="ARBA00022692"/>
    </source>
</evidence>
<keyword evidence="2 5" id="KW-0812">Transmembrane</keyword>
<evidence type="ECO:0000256" key="5">
    <source>
        <dbReference type="SAM" id="Phobius"/>
    </source>
</evidence>
<evidence type="ECO:0000256" key="3">
    <source>
        <dbReference type="ARBA" id="ARBA00022989"/>
    </source>
</evidence>
<dbReference type="RefSeq" id="WP_269921220.1">
    <property type="nucleotide sequence ID" value="NZ_JAMKBI010000003.1"/>
</dbReference>
<dbReference type="PANTHER" id="PTHR43077">
    <property type="entry name" value="TRANSPORT PERMEASE YVFS-RELATED"/>
    <property type="match status" value="1"/>
</dbReference>
<organism evidence="7 8">
    <name type="scientific">Psychrobacillus psychrodurans</name>
    <dbReference type="NCBI Taxonomy" id="126157"/>
    <lineage>
        <taxon>Bacteria</taxon>
        <taxon>Bacillati</taxon>
        <taxon>Bacillota</taxon>
        <taxon>Bacilli</taxon>
        <taxon>Bacillales</taxon>
        <taxon>Bacillaceae</taxon>
        <taxon>Psychrobacillus</taxon>
    </lineage>
</organism>
<evidence type="ECO:0000256" key="4">
    <source>
        <dbReference type="ARBA" id="ARBA00023136"/>
    </source>
</evidence>
<dbReference type="Pfam" id="PF12698">
    <property type="entry name" value="ABC2_membrane_3"/>
    <property type="match status" value="2"/>
</dbReference>
<feature type="transmembrane region" description="Helical" evidence="5">
    <location>
        <begin position="566"/>
        <end position="596"/>
    </location>
</feature>
<dbReference type="GO" id="GO:0140359">
    <property type="term" value="F:ABC-type transporter activity"/>
    <property type="evidence" value="ECO:0007669"/>
    <property type="project" value="InterPro"/>
</dbReference>
<keyword evidence="3 5" id="KW-1133">Transmembrane helix</keyword>
<dbReference type="NCBIfam" id="TIGR03062">
    <property type="entry name" value="pip_yhgE_Cterm"/>
    <property type="match status" value="1"/>
</dbReference>
<dbReference type="InterPro" id="IPR017501">
    <property type="entry name" value="Phage_infect_YhgE_C"/>
</dbReference>
<feature type="transmembrane region" description="Helical" evidence="5">
    <location>
        <begin position="690"/>
        <end position="707"/>
    </location>
</feature>
<evidence type="ECO:0000313" key="8">
    <source>
        <dbReference type="Proteomes" id="UP001152172"/>
    </source>
</evidence>
<feature type="transmembrane region" description="Helical" evidence="5">
    <location>
        <begin position="632"/>
        <end position="652"/>
    </location>
</feature>
<feature type="domain" description="ABC-2 type transporter transmembrane" evidence="6">
    <location>
        <begin position="387"/>
        <end position="704"/>
    </location>
</feature>
<keyword evidence="8" id="KW-1185">Reference proteome</keyword>
<evidence type="ECO:0000259" key="6">
    <source>
        <dbReference type="Pfam" id="PF12698"/>
    </source>
</evidence>